<name>M2YQJ1_9NOCA</name>
<accession>M2YQJ1</accession>
<feature type="region of interest" description="Disordered" evidence="4">
    <location>
        <begin position="161"/>
        <end position="185"/>
    </location>
</feature>
<keyword evidence="1" id="KW-0540">Nuclease</keyword>
<dbReference type="AlphaFoldDB" id="M2YQJ1"/>
<evidence type="ECO:0000256" key="1">
    <source>
        <dbReference type="ARBA" id="ARBA00022722"/>
    </source>
</evidence>
<dbReference type="PATRIC" id="fig|1278076.4.peg.5430"/>
<feature type="compositionally biased region" description="Pro residues" evidence="4">
    <location>
        <begin position="172"/>
        <end position="184"/>
    </location>
</feature>
<keyword evidence="6" id="KW-1185">Reference proteome</keyword>
<evidence type="ECO:0000313" key="5">
    <source>
        <dbReference type="EMBL" id="EME51048.1"/>
    </source>
</evidence>
<dbReference type="InterPro" id="IPR044094">
    <property type="entry name" value="AtsA-like_MBL-fold"/>
</dbReference>
<dbReference type="Proteomes" id="UP000011731">
    <property type="component" value="Unassembled WGS sequence"/>
</dbReference>
<proteinExistence type="predicted"/>
<dbReference type="PANTHER" id="PTHR46018:SF2">
    <property type="entry name" value="ZINC PHOSPHODIESTERASE ELAC PROTEIN 1"/>
    <property type="match status" value="1"/>
</dbReference>
<evidence type="ECO:0000256" key="2">
    <source>
        <dbReference type="ARBA" id="ARBA00022759"/>
    </source>
</evidence>
<keyword evidence="3 5" id="KW-0378">Hydrolase</keyword>
<dbReference type="EMBL" id="AOEX01000104">
    <property type="protein sequence ID" value="EME51048.1"/>
    <property type="molecule type" value="Genomic_DNA"/>
</dbReference>
<comment type="caution">
    <text evidence="5">The sequence shown here is derived from an EMBL/GenBank/DDBJ whole genome shotgun (WGS) entry which is preliminary data.</text>
</comment>
<protein>
    <submittedName>
        <fullName evidence="5">Metal-dependent hydrolase</fullName>
    </submittedName>
</protein>
<dbReference type="SUPFAM" id="SSF56281">
    <property type="entry name" value="Metallo-hydrolase/oxidoreductase"/>
    <property type="match status" value="1"/>
</dbReference>
<dbReference type="GO" id="GO:0042781">
    <property type="term" value="F:3'-tRNA processing endoribonuclease activity"/>
    <property type="evidence" value="ECO:0007669"/>
    <property type="project" value="TreeGrafter"/>
</dbReference>
<organism evidence="5 6">
    <name type="scientific">Rhodococcus ruber BKS 20-38</name>
    <dbReference type="NCBI Taxonomy" id="1278076"/>
    <lineage>
        <taxon>Bacteria</taxon>
        <taxon>Bacillati</taxon>
        <taxon>Actinomycetota</taxon>
        <taxon>Actinomycetes</taxon>
        <taxon>Mycobacteriales</taxon>
        <taxon>Nocardiaceae</taxon>
        <taxon>Rhodococcus</taxon>
    </lineage>
</organism>
<dbReference type="PANTHER" id="PTHR46018">
    <property type="entry name" value="ZINC PHOSPHODIESTERASE ELAC PROTEIN 1"/>
    <property type="match status" value="1"/>
</dbReference>
<evidence type="ECO:0000256" key="3">
    <source>
        <dbReference type="ARBA" id="ARBA00022801"/>
    </source>
</evidence>
<dbReference type="InterPro" id="IPR036866">
    <property type="entry name" value="RibonucZ/Hydroxyglut_hydro"/>
</dbReference>
<keyword evidence="2" id="KW-0255">Endonuclease</keyword>
<reference evidence="5 6" key="1">
    <citation type="journal article" date="2013" name="Genome Announc.">
        <title>Draft Genome Sequence of Rhodococcus ruber Strain BKS 20-38.</title>
        <authorList>
            <person name="Bala M."/>
            <person name="Kumar S."/>
            <person name="Raghava G.P."/>
            <person name="Mayilraj S."/>
        </authorList>
    </citation>
    <scope>NUCLEOTIDE SEQUENCE [LARGE SCALE GENOMIC DNA]</scope>
    <source>
        <strain evidence="5 6">BKS 20-38</strain>
    </source>
</reference>
<dbReference type="CDD" id="cd07719">
    <property type="entry name" value="arylsulfatase_AtsA-like_MBL-fold"/>
    <property type="match status" value="1"/>
</dbReference>
<dbReference type="Gene3D" id="3.60.15.10">
    <property type="entry name" value="Ribonuclease Z/Hydroxyacylglutathione hydrolase-like"/>
    <property type="match status" value="1"/>
</dbReference>
<sequence length="389" mass="42043">MCLNSIEPAGPSRRSVLVGALGILGASTFAAGCAKAATVAAPVPASLGVVGDIDRKRPHAILLGAAGGPAWYANQNATGISTAIVVGDAVYVVDTGDRSPEQYFRANPTNEGPNQQFRTLRGLFVTHLHSDHTIDYFKLFNYGWWLGLQSTQRPVEVFGPGRRSTLTTPYPGSQPPPPASPANPMPGIADLTDSLFAGYATDINDRVRDNQFTDLRSLINVHDITIPGFDPTIETLEIMPAMAPFPIYEDDRVRVTATLVNHFPVFPAFAYRFDTDDGSVVISGDTGISTNLAVMAAGTDLLLHEVIDSSYIDALYERNKNASLRHHLMTAHTPSTELGRFAEDLGARQLALHHLVPAEPPVERWEAARANYKGVFHVGADLTAINLRH</sequence>
<gene>
    <name evidence="5" type="ORF">G352_26457</name>
</gene>
<evidence type="ECO:0000313" key="6">
    <source>
        <dbReference type="Proteomes" id="UP000011731"/>
    </source>
</evidence>
<evidence type="ECO:0000256" key="4">
    <source>
        <dbReference type="SAM" id="MobiDB-lite"/>
    </source>
</evidence>